<dbReference type="InterPro" id="IPR020846">
    <property type="entry name" value="MFS_dom"/>
</dbReference>
<keyword evidence="5 7" id="KW-1133">Transmembrane helix</keyword>
<evidence type="ECO:0000256" key="3">
    <source>
        <dbReference type="ARBA" id="ARBA00022475"/>
    </source>
</evidence>
<comment type="caution">
    <text evidence="9">The sequence shown here is derived from an EMBL/GenBank/DDBJ whole genome shotgun (WGS) entry which is preliminary data.</text>
</comment>
<evidence type="ECO:0000256" key="1">
    <source>
        <dbReference type="ARBA" id="ARBA00004651"/>
    </source>
</evidence>
<evidence type="ECO:0000313" key="10">
    <source>
        <dbReference type="Proteomes" id="UP000285120"/>
    </source>
</evidence>
<feature type="transmembrane region" description="Helical" evidence="7">
    <location>
        <begin position="222"/>
        <end position="249"/>
    </location>
</feature>
<feature type="transmembrane region" description="Helical" evidence="7">
    <location>
        <begin position="342"/>
        <end position="362"/>
    </location>
</feature>
<feature type="transmembrane region" description="Helical" evidence="7">
    <location>
        <begin position="261"/>
        <end position="280"/>
    </location>
</feature>
<dbReference type="Gene3D" id="1.20.1250.20">
    <property type="entry name" value="MFS general substrate transporter like domains"/>
    <property type="match status" value="1"/>
</dbReference>
<keyword evidence="6 7" id="KW-0472">Membrane</keyword>
<dbReference type="PROSITE" id="PS50850">
    <property type="entry name" value="MFS"/>
    <property type="match status" value="1"/>
</dbReference>
<name>A0A419V0F4_9BACL</name>
<proteinExistence type="predicted"/>
<feature type="transmembrane region" description="Helical" evidence="7">
    <location>
        <begin position="374"/>
        <end position="395"/>
    </location>
</feature>
<dbReference type="SUPFAM" id="SSF103473">
    <property type="entry name" value="MFS general substrate transporter"/>
    <property type="match status" value="1"/>
</dbReference>
<dbReference type="GO" id="GO:0005886">
    <property type="term" value="C:plasma membrane"/>
    <property type="evidence" value="ECO:0007669"/>
    <property type="project" value="UniProtKB-SubCell"/>
</dbReference>
<evidence type="ECO:0000313" key="9">
    <source>
        <dbReference type="EMBL" id="RKD71379.1"/>
    </source>
</evidence>
<dbReference type="PANTHER" id="PTHR43266">
    <property type="entry name" value="MACROLIDE-EFFLUX PROTEIN"/>
    <property type="match status" value="1"/>
</dbReference>
<keyword evidence="10" id="KW-1185">Reference proteome</keyword>
<feature type="transmembrane region" description="Helical" evidence="7">
    <location>
        <begin position="51"/>
        <end position="71"/>
    </location>
</feature>
<feature type="transmembrane region" description="Helical" evidence="7">
    <location>
        <begin position="171"/>
        <end position="193"/>
    </location>
</feature>
<dbReference type="PANTHER" id="PTHR43266:SF9">
    <property type="entry name" value="PERMEASE, MAJOR FACILITATOR SUPERFAMILY-RELATED"/>
    <property type="match status" value="1"/>
</dbReference>
<dbReference type="AlphaFoldDB" id="A0A419V0F4"/>
<evidence type="ECO:0000256" key="5">
    <source>
        <dbReference type="ARBA" id="ARBA00022989"/>
    </source>
</evidence>
<feature type="transmembrane region" description="Helical" evidence="7">
    <location>
        <begin position="78"/>
        <end position="98"/>
    </location>
</feature>
<dbReference type="InterPro" id="IPR011701">
    <property type="entry name" value="MFS"/>
</dbReference>
<evidence type="ECO:0000256" key="6">
    <source>
        <dbReference type="ARBA" id="ARBA00023136"/>
    </source>
</evidence>
<feature type="transmembrane region" description="Helical" evidence="7">
    <location>
        <begin position="309"/>
        <end position="330"/>
    </location>
</feature>
<feature type="transmembrane region" description="Helical" evidence="7">
    <location>
        <begin position="14"/>
        <end position="39"/>
    </location>
</feature>
<evidence type="ECO:0000256" key="4">
    <source>
        <dbReference type="ARBA" id="ARBA00022692"/>
    </source>
</evidence>
<sequence length="416" mass="45436">MIVAQPSVFQNRTFIFILIAGFLAVMGYTMFFMTTTWYVISELGSVESLGIVLIAITVPRLVMMVFGGVLADRFKKTTIMFSTSLAQGIFLFIIFLLNSTDTMSMWYLVLFGMLFGTLDAFSGPASASLIPKIVQQSQIQQANAFYQGASQIGIIAGPILAGAVMEASNVTTGYFTAVIVVFLSAFFMFPPFLKEGEVENTVKQTPLKDLQEGFSYIKSSSFLITGILVLITLNFFAFGAIQIGIPILVELHGGSPINLSYIEVSLGVGMLLSSVIIGAVKITRRGIVSIIGLLAILVVAVTFSQVSNLYVLAGLAFFIGFFMTFVYIPFFSSVHEKIDGRIMGRVMSVIFLAMNGFDPIAYAGVTLFVSNGFAIQNIMLAFSITGLVIALIILWKGKSYRHDYSDVQEAEMKPEY</sequence>
<keyword evidence="2" id="KW-0813">Transport</keyword>
<reference evidence="9 10" key="1">
    <citation type="submission" date="2018-09" db="EMBL/GenBank/DDBJ databases">
        <title>Genomic Encyclopedia of Archaeal and Bacterial Type Strains, Phase II (KMG-II): from individual species to whole genera.</title>
        <authorList>
            <person name="Goeker M."/>
        </authorList>
    </citation>
    <scope>NUCLEOTIDE SEQUENCE [LARGE SCALE GENOMIC DNA]</scope>
    <source>
        <strain evidence="9 10">DSM 17008</strain>
    </source>
</reference>
<dbReference type="Proteomes" id="UP000285120">
    <property type="component" value="Unassembled WGS sequence"/>
</dbReference>
<organism evidence="9 10">
    <name type="scientific">Sinobaca qinghaiensis</name>
    <dbReference type="NCBI Taxonomy" id="342944"/>
    <lineage>
        <taxon>Bacteria</taxon>
        <taxon>Bacillati</taxon>
        <taxon>Bacillota</taxon>
        <taxon>Bacilli</taxon>
        <taxon>Bacillales</taxon>
        <taxon>Sporolactobacillaceae</taxon>
        <taxon>Sinobaca</taxon>
    </lineage>
</organism>
<comment type="subcellular location">
    <subcellularLocation>
        <location evidence="1">Cell membrane</location>
        <topology evidence="1">Multi-pass membrane protein</topology>
    </subcellularLocation>
</comment>
<feature type="transmembrane region" description="Helical" evidence="7">
    <location>
        <begin position="144"/>
        <end position="165"/>
    </location>
</feature>
<dbReference type="EMBL" id="RAPK01000010">
    <property type="protein sequence ID" value="RKD71379.1"/>
    <property type="molecule type" value="Genomic_DNA"/>
</dbReference>
<dbReference type="Pfam" id="PF07690">
    <property type="entry name" value="MFS_1"/>
    <property type="match status" value="1"/>
</dbReference>
<protein>
    <submittedName>
        <fullName evidence="9">Sugar phosphate permease</fullName>
    </submittedName>
</protein>
<gene>
    <name evidence="9" type="ORF">ATL39_2775</name>
</gene>
<dbReference type="CDD" id="cd06173">
    <property type="entry name" value="MFS_MefA_like"/>
    <property type="match status" value="1"/>
</dbReference>
<dbReference type="InterPro" id="IPR036259">
    <property type="entry name" value="MFS_trans_sf"/>
</dbReference>
<feature type="domain" description="Major facilitator superfamily (MFS) profile" evidence="8">
    <location>
        <begin position="13"/>
        <end position="401"/>
    </location>
</feature>
<evidence type="ECO:0000256" key="2">
    <source>
        <dbReference type="ARBA" id="ARBA00022448"/>
    </source>
</evidence>
<keyword evidence="4 7" id="KW-0812">Transmembrane</keyword>
<evidence type="ECO:0000256" key="7">
    <source>
        <dbReference type="SAM" id="Phobius"/>
    </source>
</evidence>
<feature type="transmembrane region" description="Helical" evidence="7">
    <location>
        <begin position="287"/>
        <end position="303"/>
    </location>
</feature>
<accession>A0A419V0F4</accession>
<evidence type="ECO:0000259" key="8">
    <source>
        <dbReference type="PROSITE" id="PS50850"/>
    </source>
</evidence>
<keyword evidence="3" id="KW-1003">Cell membrane</keyword>
<feature type="transmembrane region" description="Helical" evidence="7">
    <location>
        <begin position="104"/>
        <end position="123"/>
    </location>
</feature>
<dbReference type="GO" id="GO:0022857">
    <property type="term" value="F:transmembrane transporter activity"/>
    <property type="evidence" value="ECO:0007669"/>
    <property type="project" value="InterPro"/>
</dbReference>